<evidence type="ECO:0000256" key="3">
    <source>
        <dbReference type="ARBA" id="ARBA00047594"/>
    </source>
</evidence>
<sequence>MRFSVLFSFSLLSLSLLSYLFQFSWFDFIPQQELIGNTLVSFSFLGSTQGIFIPLIFLSIHYATTAKECWRVFYCAFPLLTIALLLGWGLQFIAEQPRPNVVDLVNAGLLSAEYYQQPMAEKHTLMSNALVQAHGVPEYVKSEWVIETSYAMPSAHAIGSMMIALYFATLFFARQQTITGFVILGWAGVAIFSRLLMGLQRPEDILVGALIGALAAQLALLNRRRKLNQDRAIAELRAKKLAEQEQAPDESKSASI</sequence>
<evidence type="ECO:0000256" key="1">
    <source>
        <dbReference type="ARBA" id="ARBA00012374"/>
    </source>
</evidence>
<keyword evidence="7" id="KW-1185">Reference proteome</keyword>
<proteinExistence type="predicted"/>
<organism evidence="6 7">
    <name type="scientific">Motilimonas cestriensis</name>
    <dbReference type="NCBI Taxonomy" id="2742685"/>
    <lineage>
        <taxon>Bacteria</taxon>
        <taxon>Pseudomonadati</taxon>
        <taxon>Pseudomonadota</taxon>
        <taxon>Gammaproteobacteria</taxon>
        <taxon>Alteromonadales</taxon>
        <taxon>Alteromonadales genera incertae sedis</taxon>
        <taxon>Motilimonas</taxon>
    </lineage>
</organism>
<reference evidence="6 7" key="1">
    <citation type="journal article" date="2022" name="Environ. Microbiol. Rep.">
        <title>Eco-phylogenetic analyses reveal divergent evolution of vitamin B12 metabolism in the marine bacterial family 'Psychromonadaceae'.</title>
        <authorList>
            <person name="Jin X."/>
            <person name="Yang Y."/>
            <person name="Cao H."/>
            <person name="Gao B."/>
            <person name="Zhao Z."/>
        </authorList>
    </citation>
    <scope>NUCLEOTIDE SEQUENCE [LARGE SCALE GENOMIC DNA]</scope>
    <source>
        <strain evidence="6 7">MKS20</strain>
    </source>
</reference>
<dbReference type="PANTHER" id="PTHR14969">
    <property type="entry name" value="SPHINGOSINE-1-PHOSPHATE PHOSPHOHYDROLASE"/>
    <property type="match status" value="1"/>
</dbReference>
<dbReference type="InterPro" id="IPR000326">
    <property type="entry name" value="PAP2/HPO"/>
</dbReference>
<comment type="caution">
    <text evidence="6">The sequence shown here is derived from an EMBL/GenBank/DDBJ whole genome shotgun (WGS) entry which is preliminary data.</text>
</comment>
<dbReference type="Pfam" id="PF01569">
    <property type="entry name" value="PAP2"/>
    <property type="match status" value="1"/>
</dbReference>
<feature type="domain" description="Phosphatidic acid phosphatase type 2/haloperoxidase" evidence="5">
    <location>
        <begin position="73"/>
        <end position="220"/>
    </location>
</feature>
<comment type="catalytic activity">
    <reaction evidence="3">
        <text>di-trans,octa-cis-undecaprenyl diphosphate + H2O = di-trans,octa-cis-undecaprenyl phosphate + phosphate + H(+)</text>
        <dbReference type="Rhea" id="RHEA:28094"/>
        <dbReference type="ChEBI" id="CHEBI:15377"/>
        <dbReference type="ChEBI" id="CHEBI:15378"/>
        <dbReference type="ChEBI" id="CHEBI:43474"/>
        <dbReference type="ChEBI" id="CHEBI:58405"/>
        <dbReference type="ChEBI" id="CHEBI:60392"/>
        <dbReference type="EC" id="3.6.1.27"/>
    </reaction>
</comment>
<accession>A0ABS8WAR5</accession>
<feature type="transmembrane region" description="Helical" evidence="4">
    <location>
        <begin position="180"/>
        <end position="199"/>
    </location>
</feature>
<feature type="transmembrane region" description="Helical" evidence="4">
    <location>
        <begin position="34"/>
        <end position="60"/>
    </location>
</feature>
<dbReference type="CDD" id="cd01610">
    <property type="entry name" value="PAP2_like"/>
    <property type="match status" value="1"/>
</dbReference>
<dbReference type="EC" id="3.6.1.27" evidence="1"/>
<dbReference type="PANTHER" id="PTHR14969:SF54">
    <property type="entry name" value="PHOSPHATIDYLGLYCEROPHOSPHATASE B"/>
    <property type="match status" value="1"/>
</dbReference>
<dbReference type="InterPro" id="IPR036938">
    <property type="entry name" value="PAP2/HPO_sf"/>
</dbReference>
<feature type="transmembrane region" description="Helical" evidence="4">
    <location>
        <begin position="154"/>
        <end position="173"/>
    </location>
</feature>
<feature type="transmembrane region" description="Helical" evidence="4">
    <location>
        <begin position="72"/>
        <end position="94"/>
    </location>
</feature>
<name>A0ABS8WAR5_9GAMM</name>
<dbReference type="Proteomes" id="UP001201273">
    <property type="component" value="Unassembled WGS sequence"/>
</dbReference>
<feature type="transmembrane region" description="Helical" evidence="4">
    <location>
        <begin position="205"/>
        <end position="221"/>
    </location>
</feature>
<evidence type="ECO:0000313" key="7">
    <source>
        <dbReference type="Proteomes" id="UP001201273"/>
    </source>
</evidence>
<dbReference type="SMART" id="SM00014">
    <property type="entry name" value="acidPPc"/>
    <property type="match status" value="1"/>
</dbReference>
<keyword evidence="4" id="KW-0472">Membrane</keyword>
<evidence type="ECO:0000256" key="2">
    <source>
        <dbReference type="ARBA" id="ARBA00032707"/>
    </source>
</evidence>
<keyword evidence="4" id="KW-0812">Transmembrane</keyword>
<evidence type="ECO:0000313" key="6">
    <source>
        <dbReference type="EMBL" id="MCE2596131.1"/>
    </source>
</evidence>
<evidence type="ECO:0000256" key="4">
    <source>
        <dbReference type="SAM" id="Phobius"/>
    </source>
</evidence>
<dbReference type="EMBL" id="JAIMJA010000016">
    <property type="protein sequence ID" value="MCE2596131.1"/>
    <property type="molecule type" value="Genomic_DNA"/>
</dbReference>
<dbReference type="SUPFAM" id="SSF48317">
    <property type="entry name" value="Acid phosphatase/Vanadium-dependent haloperoxidase"/>
    <property type="match status" value="1"/>
</dbReference>
<gene>
    <name evidence="6" type="ORF">K6Y31_15060</name>
</gene>
<dbReference type="RefSeq" id="WP_233053783.1">
    <property type="nucleotide sequence ID" value="NZ_JAIMJA010000016.1"/>
</dbReference>
<keyword evidence="4" id="KW-1133">Transmembrane helix</keyword>
<dbReference type="Gene3D" id="1.20.144.10">
    <property type="entry name" value="Phosphatidic acid phosphatase type 2/haloperoxidase"/>
    <property type="match status" value="1"/>
</dbReference>
<evidence type="ECO:0000259" key="5">
    <source>
        <dbReference type="SMART" id="SM00014"/>
    </source>
</evidence>
<protein>
    <recommendedName>
        <fullName evidence="1">undecaprenyl-diphosphate phosphatase</fullName>
        <ecNumber evidence="1">3.6.1.27</ecNumber>
    </recommendedName>
    <alternativeName>
        <fullName evidence="2">Undecaprenyl pyrophosphate phosphatase</fullName>
    </alternativeName>
</protein>